<dbReference type="InterPro" id="IPR000595">
    <property type="entry name" value="cNMP-bd_dom"/>
</dbReference>
<dbReference type="EMBL" id="HBHJ01029452">
    <property type="protein sequence ID" value="CAD9708519.1"/>
    <property type="molecule type" value="Transcribed_RNA"/>
</dbReference>
<organism evidence="2">
    <name type="scientific">Rhizochromulina marina</name>
    <dbReference type="NCBI Taxonomy" id="1034831"/>
    <lineage>
        <taxon>Eukaryota</taxon>
        <taxon>Sar</taxon>
        <taxon>Stramenopiles</taxon>
        <taxon>Ochrophyta</taxon>
        <taxon>Dictyochophyceae</taxon>
        <taxon>Rhizochromulinales</taxon>
        <taxon>Rhizochromulina</taxon>
    </lineage>
</organism>
<name>A0A7S2WVJ1_9STRA</name>
<evidence type="ECO:0000313" key="2">
    <source>
        <dbReference type="EMBL" id="CAD9708519.1"/>
    </source>
</evidence>
<sequence length="153" mass="15568">MEGAVEVVDASQQVLLVLAAGNVLGYVDVELNRSRTATAIVSRTSSSHPAAQASSFSLATSPSSFLGGFDATPSMLSSSPHLSMDILPTAPGHAGAGSATSSLEGGAHASLAVIGSEDMKRMNEEKPAMALKFMRVLLKQAALELSNLPVGAS</sequence>
<evidence type="ECO:0000259" key="1">
    <source>
        <dbReference type="PROSITE" id="PS50042"/>
    </source>
</evidence>
<dbReference type="PROSITE" id="PS50042">
    <property type="entry name" value="CNMP_BINDING_3"/>
    <property type="match status" value="1"/>
</dbReference>
<feature type="domain" description="Cyclic nucleotide-binding" evidence="1">
    <location>
        <begin position="1"/>
        <end position="41"/>
    </location>
</feature>
<proteinExistence type="predicted"/>
<gene>
    <name evidence="2" type="ORF">RMAR1173_LOCUS19511</name>
</gene>
<reference evidence="2" key="1">
    <citation type="submission" date="2021-01" db="EMBL/GenBank/DDBJ databases">
        <authorList>
            <person name="Corre E."/>
            <person name="Pelletier E."/>
            <person name="Niang G."/>
            <person name="Scheremetjew M."/>
            <person name="Finn R."/>
            <person name="Kale V."/>
            <person name="Holt S."/>
            <person name="Cochrane G."/>
            <person name="Meng A."/>
            <person name="Brown T."/>
            <person name="Cohen L."/>
        </authorList>
    </citation>
    <scope>NUCLEOTIDE SEQUENCE</scope>
    <source>
        <strain evidence="2">CCMP1243</strain>
    </source>
</reference>
<protein>
    <recommendedName>
        <fullName evidence="1">Cyclic nucleotide-binding domain-containing protein</fullName>
    </recommendedName>
</protein>
<accession>A0A7S2WVJ1</accession>
<dbReference type="AlphaFoldDB" id="A0A7S2WVJ1"/>